<reference evidence="2" key="2">
    <citation type="submission" date="2022-01" db="EMBL/GenBank/DDBJ databases">
        <authorList>
            <person name="Yamashiro T."/>
            <person name="Shiraishi A."/>
            <person name="Satake H."/>
            <person name="Nakayama K."/>
        </authorList>
    </citation>
    <scope>NUCLEOTIDE SEQUENCE</scope>
</reference>
<keyword evidence="3" id="KW-1185">Reference proteome</keyword>
<reference evidence="2" key="1">
    <citation type="journal article" date="2022" name="Int. J. Mol. Sci.">
        <title>Draft Genome of Tanacetum Coccineum: Genomic Comparison of Closely Related Tanacetum-Family Plants.</title>
        <authorList>
            <person name="Yamashiro T."/>
            <person name="Shiraishi A."/>
            <person name="Nakayama K."/>
            <person name="Satake H."/>
        </authorList>
    </citation>
    <scope>NUCLEOTIDE SEQUENCE</scope>
</reference>
<dbReference type="EMBL" id="BQNB010010677">
    <property type="protein sequence ID" value="GJS80512.1"/>
    <property type="molecule type" value="Genomic_DNA"/>
</dbReference>
<accession>A0ABQ4YUD3</accession>
<dbReference type="Proteomes" id="UP001151760">
    <property type="component" value="Unassembled WGS sequence"/>
</dbReference>
<comment type="caution">
    <text evidence="2">The sequence shown here is derived from an EMBL/GenBank/DDBJ whole genome shotgun (WGS) entry which is preliminary data.</text>
</comment>
<protein>
    <submittedName>
        <fullName evidence="2">Uncharacterized protein</fullName>
    </submittedName>
</protein>
<feature type="coiled-coil region" evidence="1">
    <location>
        <begin position="1"/>
        <end position="35"/>
    </location>
</feature>
<evidence type="ECO:0000313" key="2">
    <source>
        <dbReference type="EMBL" id="GJS80512.1"/>
    </source>
</evidence>
<evidence type="ECO:0000313" key="3">
    <source>
        <dbReference type="Proteomes" id="UP001151760"/>
    </source>
</evidence>
<evidence type="ECO:0000256" key="1">
    <source>
        <dbReference type="SAM" id="Coils"/>
    </source>
</evidence>
<keyword evidence="1" id="KW-0175">Coiled coil</keyword>
<gene>
    <name evidence="2" type="ORF">Tco_0730393</name>
</gene>
<proteinExistence type="predicted"/>
<organism evidence="2 3">
    <name type="scientific">Tanacetum coccineum</name>
    <dbReference type="NCBI Taxonomy" id="301880"/>
    <lineage>
        <taxon>Eukaryota</taxon>
        <taxon>Viridiplantae</taxon>
        <taxon>Streptophyta</taxon>
        <taxon>Embryophyta</taxon>
        <taxon>Tracheophyta</taxon>
        <taxon>Spermatophyta</taxon>
        <taxon>Magnoliopsida</taxon>
        <taxon>eudicotyledons</taxon>
        <taxon>Gunneridae</taxon>
        <taxon>Pentapetalae</taxon>
        <taxon>asterids</taxon>
        <taxon>campanulids</taxon>
        <taxon>Asterales</taxon>
        <taxon>Asteraceae</taxon>
        <taxon>Asteroideae</taxon>
        <taxon>Anthemideae</taxon>
        <taxon>Anthemidinae</taxon>
        <taxon>Tanacetum</taxon>
    </lineage>
</organism>
<sequence length="153" mass="17828">MEKLESENLSLEFQVQSLIKERENVKTEYQKLFNLIKKTRTQTQEEINELFENVKQKTYAYADVHAQNHDLLLTISELKAKLKIVENVKSVNTKFDKANVSIKLLCTSPNKQQAEGTNRNVIAPGMYKVETSQVTNTDKAKSVFIFYRTERYF</sequence>
<name>A0ABQ4YUD3_9ASTR</name>